<dbReference type="EMBL" id="LKTP01000003">
    <property type="protein sequence ID" value="KRG29982.1"/>
    <property type="molecule type" value="Genomic_DNA"/>
</dbReference>
<proteinExistence type="predicted"/>
<sequence>MKLKFLILSILFFTGLSLQAQVRFEAKVSKNKLGVNERLRVDFEMNQDGDNFRPPSFDGFTVVGGPNQAVSNRWINGDRTYSKTYSYYLQPNSRGRKTIAQAEITVDDKVYKTTPVDVEVTAAVEKPTDGDDSELIASDNLHLVAEVSDASPYLNEGITVVYKLYVSPRISVSNFREVDSPKFSDFWSQNIEIRELRPENGEYQGEPYRYVVLKKAVLYPQKTGELELEPLTLSVSVDVPSDRRDIFGSRIYKTINKTVAAGTRTIDVKPLPDGKPAGFTGAVGKFSMDVSTTKEKLKASESLEAKVEIRGNGNLNLFELPALEVPSSLEMYSPERIENVTTTLNGKQGSIIDNYTIVPTRKGQYPIKPLNFSYFDPQSETYKSLSSQEIVIEVEEGPATGGNVVAGNNRQSVNLPSEQFRFIKTNTNLKPLDQQAFFRSWTFWGSLFLPFAAIPLFILFGKRRDAKAADVTGNRRKKADRLARKYLSEAKKNLGNQQSFYESLERAMHNYLKAKLHIQTAEMSKERISEILREKNVADETSTEFIEVLKSCEFARYTPASNTAQHEDYEKAVKVISKLDKDL</sequence>
<keyword evidence="1" id="KW-1133">Transmembrane helix</keyword>
<dbReference type="RefSeq" id="WP_057481005.1">
    <property type="nucleotide sequence ID" value="NZ_BMWR01000008.1"/>
</dbReference>
<dbReference type="Pfam" id="PF13584">
    <property type="entry name" value="BatD"/>
    <property type="match status" value="2"/>
</dbReference>
<evidence type="ECO:0000256" key="1">
    <source>
        <dbReference type="SAM" id="Phobius"/>
    </source>
</evidence>
<keyword evidence="1" id="KW-0472">Membrane</keyword>
<dbReference type="InterPro" id="IPR025738">
    <property type="entry name" value="BatD"/>
</dbReference>
<evidence type="ECO:0000256" key="2">
    <source>
        <dbReference type="SAM" id="SignalP"/>
    </source>
</evidence>
<comment type="caution">
    <text evidence="3">The sequence shown here is derived from an EMBL/GenBank/DDBJ whole genome shotgun (WGS) entry which is preliminary data.</text>
</comment>
<reference evidence="3" key="1">
    <citation type="submission" date="2015-10" db="EMBL/GenBank/DDBJ databases">
        <title>Draft genome sequence of Salegentibacter mishustinae KCTC 12263.</title>
        <authorList>
            <person name="Lin W."/>
            <person name="Zheng Q."/>
        </authorList>
    </citation>
    <scope>NUCLEOTIDE SEQUENCE [LARGE SCALE GENOMIC DNA]</scope>
    <source>
        <strain evidence="3">KCTC 12263</strain>
    </source>
</reference>
<keyword evidence="4" id="KW-1185">Reference proteome</keyword>
<dbReference type="AlphaFoldDB" id="A0A0Q9ZL02"/>
<evidence type="ECO:0000313" key="4">
    <source>
        <dbReference type="Proteomes" id="UP000051643"/>
    </source>
</evidence>
<feature type="signal peptide" evidence="2">
    <location>
        <begin position="1"/>
        <end position="20"/>
    </location>
</feature>
<name>A0A0Q9ZL02_9FLAO</name>
<dbReference type="PANTHER" id="PTHR40940:SF2">
    <property type="entry name" value="BATD"/>
    <property type="match status" value="1"/>
</dbReference>
<keyword evidence="2" id="KW-0732">Signal</keyword>
<dbReference type="STRING" id="270918.APR42_14525"/>
<dbReference type="Proteomes" id="UP000051643">
    <property type="component" value="Unassembled WGS sequence"/>
</dbReference>
<gene>
    <name evidence="3" type="ORF">APR42_14525</name>
</gene>
<feature type="chain" id="PRO_5006389599" evidence="2">
    <location>
        <begin position="21"/>
        <end position="583"/>
    </location>
</feature>
<protein>
    <submittedName>
        <fullName evidence="3">BatD protein</fullName>
    </submittedName>
</protein>
<feature type="transmembrane region" description="Helical" evidence="1">
    <location>
        <begin position="441"/>
        <end position="460"/>
    </location>
</feature>
<evidence type="ECO:0000313" key="3">
    <source>
        <dbReference type="EMBL" id="KRG29982.1"/>
    </source>
</evidence>
<keyword evidence="1" id="KW-0812">Transmembrane</keyword>
<dbReference type="PANTHER" id="PTHR40940">
    <property type="entry name" value="PROTEIN BATD-RELATED"/>
    <property type="match status" value="1"/>
</dbReference>
<dbReference type="OrthoDB" id="2079210at2"/>
<organism evidence="3 4">
    <name type="scientific">Salegentibacter mishustinae</name>
    <dbReference type="NCBI Taxonomy" id="270918"/>
    <lineage>
        <taxon>Bacteria</taxon>
        <taxon>Pseudomonadati</taxon>
        <taxon>Bacteroidota</taxon>
        <taxon>Flavobacteriia</taxon>
        <taxon>Flavobacteriales</taxon>
        <taxon>Flavobacteriaceae</taxon>
        <taxon>Salegentibacter</taxon>
    </lineage>
</organism>
<accession>A0A0Q9ZL02</accession>